<dbReference type="AlphaFoldDB" id="A0A7T8QTW5"/>
<dbReference type="GO" id="GO:0006508">
    <property type="term" value="P:proteolysis"/>
    <property type="evidence" value="ECO:0007669"/>
    <property type="project" value="InterPro"/>
</dbReference>
<dbReference type="Gene3D" id="2.40.70.10">
    <property type="entry name" value="Acid Proteases"/>
    <property type="match status" value="1"/>
</dbReference>
<keyword evidence="2" id="KW-1185">Reference proteome</keyword>
<dbReference type="InterPro" id="IPR021109">
    <property type="entry name" value="Peptidase_aspartic_dom_sf"/>
</dbReference>
<protein>
    <submittedName>
        <fullName evidence="1">Gag-pol polyprotein</fullName>
    </submittedName>
</protein>
<proteinExistence type="predicted"/>
<evidence type="ECO:0000313" key="1">
    <source>
        <dbReference type="EMBL" id="QQP54921.1"/>
    </source>
</evidence>
<reference evidence="2" key="1">
    <citation type="submission" date="2021-01" db="EMBL/GenBank/DDBJ databases">
        <title>Caligus Genome Assembly.</title>
        <authorList>
            <person name="Gallardo-Escarate C."/>
        </authorList>
    </citation>
    <scope>NUCLEOTIDE SEQUENCE [LARGE SCALE GENOMIC DNA]</scope>
</reference>
<gene>
    <name evidence="1" type="ORF">FKW44_007915</name>
</gene>
<sequence length="198" mass="21903">MGAAPVLAIGKHAFTLGDRISGRSFLVDTGAEVSVLPPEPNQRRQQPLSALLAANGTQIKCWGQKTIQLAFGPVGNQKHFSWRFHVADVSRPILGADFFAHFGLMIDLALRRVLTEDGKILPTALDRPAPRAVAGIHRDDHYSTLLSEFHDITVPNFRAPTVKHQVEHHVETTGPPVACRARRLDQQKLADAKREFKK</sequence>
<dbReference type="SUPFAM" id="SSF50630">
    <property type="entry name" value="Acid proteases"/>
    <property type="match status" value="1"/>
</dbReference>
<dbReference type="InterPro" id="IPR001969">
    <property type="entry name" value="Aspartic_peptidase_AS"/>
</dbReference>
<name>A0A7T8QTW5_CALRO</name>
<organism evidence="1 2">
    <name type="scientific">Caligus rogercresseyi</name>
    <name type="common">Sea louse</name>
    <dbReference type="NCBI Taxonomy" id="217165"/>
    <lineage>
        <taxon>Eukaryota</taxon>
        <taxon>Metazoa</taxon>
        <taxon>Ecdysozoa</taxon>
        <taxon>Arthropoda</taxon>
        <taxon>Crustacea</taxon>
        <taxon>Multicrustacea</taxon>
        <taxon>Hexanauplia</taxon>
        <taxon>Copepoda</taxon>
        <taxon>Siphonostomatoida</taxon>
        <taxon>Caligidae</taxon>
        <taxon>Caligus</taxon>
    </lineage>
</organism>
<dbReference type="OrthoDB" id="6381158at2759"/>
<evidence type="ECO:0000313" key="2">
    <source>
        <dbReference type="Proteomes" id="UP000595437"/>
    </source>
</evidence>
<accession>A0A7T8QTW5</accession>
<dbReference type="PROSITE" id="PS00141">
    <property type="entry name" value="ASP_PROTEASE"/>
    <property type="match status" value="1"/>
</dbReference>
<dbReference type="GO" id="GO:0004190">
    <property type="term" value="F:aspartic-type endopeptidase activity"/>
    <property type="evidence" value="ECO:0007669"/>
    <property type="project" value="InterPro"/>
</dbReference>
<dbReference type="EMBL" id="CP045894">
    <property type="protein sequence ID" value="QQP54921.1"/>
    <property type="molecule type" value="Genomic_DNA"/>
</dbReference>
<dbReference type="Proteomes" id="UP000595437">
    <property type="component" value="Chromosome 5"/>
</dbReference>